<keyword evidence="3" id="KW-1185">Reference proteome</keyword>
<gene>
    <name evidence="2" type="ORF">CPELLU_LOCUS16269</name>
</gene>
<feature type="region of interest" description="Disordered" evidence="1">
    <location>
        <begin position="14"/>
        <end position="45"/>
    </location>
</feature>
<name>A0A9N9JFA0_9GLOM</name>
<dbReference type="EMBL" id="CAJVQA010023572">
    <property type="protein sequence ID" value="CAG8778933.1"/>
    <property type="molecule type" value="Genomic_DNA"/>
</dbReference>
<sequence>MDKENKKKIYEHLYNNSVTPTPQPKERLSSKATYEQEQAERRHRAKKIQYTPKIQKMSLPRKTSFTGKAETPISFSSIHSFGKAQRILPLSKTLDNQINNDYLNMQLGMMTIANNNESTLATLESQVDITPKRISSNPMIKTPTKIQCVLTTNEEPSYRNNDSIPTEEQSTPTRSPLPEPLTSRRRSKIFHSPVANVVGKARRVRVPSLNLSGTPKRAKVIESIEGFSEEGKIQNDLDYINSNAINLTPLNPRKRLSIFPSPSVEVSETSQ</sequence>
<accession>A0A9N9JFA0</accession>
<evidence type="ECO:0000313" key="3">
    <source>
        <dbReference type="Proteomes" id="UP000789759"/>
    </source>
</evidence>
<protein>
    <submittedName>
        <fullName evidence="2">12129_t:CDS:1</fullName>
    </submittedName>
</protein>
<organism evidence="2 3">
    <name type="scientific">Cetraspora pellucida</name>
    <dbReference type="NCBI Taxonomy" id="1433469"/>
    <lineage>
        <taxon>Eukaryota</taxon>
        <taxon>Fungi</taxon>
        <taxon>Fungi incertae sedis</taxon>
        <taxon>Mucoromycota</taxon>
        <taxon>Glomeromycotina</taxon>
        <taxon>Glomeromycetes</taxon>
        <taxon>Diversisporales</taxon>
        <taxon>Gigasporaceae</taxon>
        <taxon>Cetraspora</taxon>
    </lineage>
</organism>
<dbReference type="Proteomes" id="UP000789759">
    <property type="component" value="Unassembled WGS sequence"/>
</dbReference>
<evidence type="ECO:0000313" key="2">
    <source>
        <dbReference type="EMBL" id="CAG8778933.1"/>
    </source>
</evidence>
<dbReference type="AlphaFoldDB" id="A0A9N9JFA0"/>
<proteinExistence type="predicted"/>
<comment type="caution">
    <text evidence="2">The sequence shown here is derived from an EMBL/GenBank/DDBJ whole genome shotgun (WGS) entry which is preliminary data.</text>
</comment>
<evidence type="ECO:0000256" key="1">
    <source>
        <dbReference type="SAM" id="MobiDB-lite"/>
    </source>
</evidence>
<feature type="region of interest" description="Disordered" evidence="1">
    <location>
        <begin position="153"/>
        <end position="185"/>
    </location>
</feature>
<dbReference type="OrthoDB" id="2443463at2759"/>
<feature type="non-terminal residue" evidence="2">
    <location>
        <position position="271"/>
    </location>
</feature>
<feature type="compositionally biased region" description="Polar residues" evidence="1">
    <location>
        <begin position="153"/>
        <end position="174"/>
    </location>
</feature>
<reference evidence="2" key="1">
    <citation type="submission" date="2021-06" db="EMBL/GenBank/DDBJ databases">
        <authorList>
            <person name="Kallberg Y."/>
            <person name="Tangrot J."/>
            <person name="Rosling A."/>
        </authorList>
    </citation>
    <scope>NUCLEOTIDE SEQUENCE</scope>
    <source>
        <strain evidence="2">FL966</strain>
    </source>
</reference>